<keyword evidence="4 13" id="KW-0813">Transport</keyword>
<comment type="similarity">
    <text evidence="2 13">Belongs to the OXA1/ALB3/YidC family. Type 1 subfamily.</text>
</comment>
<evidence type="ECO:0000259" key="14">
    <source>
        <dbReference type="Pfam" id="PF02096"/>
    </source>
</evidence>
<dbReference type="InterPro" id="IPR028055">
    <property type="entry name" value="YidC/Oxa/ALB_C"/>
</dbReference>
<dbReference type="CDD" id="cd20070">
    <property type="entry name" value="5TM_YidC_Alb3"/>
    <property type="match status" value="1"/>
</dbReference>
<dbReference type="NCBIfam" id="NF002352">
    <property type="entry name" value="PRK01318.1-3"/>
    <property type="match status" value="1"/>
</dbReference>
<dbReference type="GO" id="GO:0032977">
    <property type="term" value="F:membrane insertase activity"/>
    <property type="evidence" value="ECO:0007669"/>
    <property type="project" value="InterPro"/>
</dbReference>
<dbReference type="AlphaFoldDB" id="A0A917CP55"/>
<dbReference type="PRINTS" id="PR01900">
    <property type="entry name" value="YIDCPROTEIN"/>
</dbReference>
<evidence type="ECO:0000256" key="1">
    <source>
        <dbReference type="ARBA" id="ARBA00004429"/>
    </source>
</evidence>
<comment type="subcellular location">
    <subcellularLocation>
        <location evidence="1">Cell inner membrane</location>
        <topology evidence="1">Multi-pass membrane protein</topology>
    </subcellularLocation>
    <subcellularLocation>
        <location evidence="13">Cell membrane</location>
        <topology evidence="13">Multi-pass membrane protein</topology>
    </subcellularLocation>
</comment>
<dbReference type="InterPro" id="IPR028053">
    <property type="entry name" value="Membr_insert_YidC_N"/>
</dbReference>
<name>A0A917CP55_9GAMM</name>
<dbReference type="RefSeq" id="WP_188449581.1">
    <property type="nucleotide sequence ID" value="NZ_BMFO01000003.1"/>
</dbReference>
<keyword evidence="7 13" id="KW-0653">Protein transport</keyword>
<dbReference type="PANTHER" id="PTHR12428">
    <property type="entry name" value="OXA1"/>
    <property type="match status" value="1"/>
</dbReference>
<evidence type="ECO:0000256" key="7">
    <source>
        <dbReference type="ARBA" id="ARBA00022927"/>
    </source>
</evidence>
<dbReference type="Pfam" id="PF02096">
    <property type="entry name" value="60KD_IMP"/>
    <property type="match status" value="1"/>
</dbReference>
<dbReference type="Proteomes" id="UP000632858">
    <property type="component" value="Unassembled WGS sequence"/>
</dbReference>
<keyword evidence="5 13" id="KW-1003">Cell membrane</keyword>
<dbReference type="InterPro" id="IPR001708">
    <property type="entry name" value="YidC/ALB3/OXA1/COX18"/>
</dbReference>
<feature type="transmembrane region" description="Helical" evidence="13">
    <location>
        <begin position="486"/>
        <end position="502"/>
    </location>
</feature>
<comment type="subunit">
    <text evidence="13">Interacts with the Sec translocase complex via SecD. Specifically interacts with transmembrane segments of nascent integral membrane proteins during membrane integration.</text>
</comment>
<evidence type="ECO:0000256" key="13">
    <source>
        <dbReference type="HAMAP-Rule" id="MF_01810"/>
    </source>
</evidence>
<dbReference type="InterPro" id="IPR038221">
    <property type="entry name" value="YidC_periplasmic_sf"/>
</dbReference>
<evidence type="ECO:0000256" key="8">
    <source>
        <dbReference type="ARBA" id="ARBA00022989"/>
    </source>
</evidence>
<evidence type="ECO:0000256" key="6">
    <source>
        <dbReference type="ARBA" id="ARBA00022692"/>
    </source>
</evidence>
<gene>
    <name evidence="13 16" type="primary">yidC</name>
    <name evidence="16" type="ORF">GCM10010960_15290</name>
</gene>
<keyword evidence="8 13" id="KW-1133">Transmembrane helix</keyword>
<accession>A0A917CP55</accession>
<keyword evidence="10 13" id="KW-0143">Chaperone</keyword>
<feature type="transmembrane region" description="Helical" evidence="13">
    <location>
        <begin position="379"/>
        <end position="399"/>
    </location>
</feature>
<dbReference type="InterPro" id="IPR047196">
    <property type="entry name" value="YidC_ALB_C"/>
</dbReference>
<evidence type="ECO:0000256" key="3">
    <source>
        <dbReference type="ARBA" id="ARBA00015325"/>
    </source>
</evidence>
<dbReference type="PANTHER" id="PTHR12428:SF65">
    <property type="entry name" value="CYTOCHROME C OXIDASE ASSEMBLY PROTEIN COX18, MITOCHONDRIAL"/>
    <property type="match status" value="1"/>
</dbReference>
<feature type="transmembrane region" description="Helical" evidence="13">
    <location>
        <begin position="522"/>
        <end position="543"/>
    </location>
</feature>
<dbReference type="InterPro" id="IPR019998">
    <property type="entry name" value="Membr_insert_YidC"/>
</dbReference>
<reference evidence="16" key="1">
    <citation type="journal article" date="2014" name="Int. J. Syst. Evol. Microbiol.">
        <title>Complete genome sequence of Corynebacterium casei LMG S-19264T (=DSM 44701T), isolated from a smear-ripened cheese.</title>
        <authorList>
            <consortium name="US DOE Joint Genome Institute (JGI-PGF)"/>
            <person name="Walter F."/>
            <person name="Albersmeier A."/>
            <person name="Kalinowski J."/>
            <person name="Ruckert C."/>
        </authorList>
    </citation>
    <scope>NUCLEOTIDE SEQUENCE</scope>
    <source>
        <strain evidence="16">CGMCC 1.12726</strain>
    </source>
</reference>
<proteinExistence type="inferred from homology"/>
<organism evidence="16 17">
    <name type="scientific">Arenimonas maotaiensis</name>
    <dbReference type="NCBI Taxonomy" id="1446479"/>
    <lineage>
        <taxon>Bacteria</taxon>
        <taxon>Pseudomonadati</taxon>
        <taxon>Pseudomonadota</taxon>
        <taxon>Gammaproteobacteria</taxon>
        <taxon>Lysobacterales</taxon>
        <taxon>Lysobacteraceae</taxon>
        <taxon>Arenimonas</taxon>
    </lineage>
</organism>
<feature type="transmembrane region" description="Helical" evidence="13">
    <location>
        <begin position="444"/>
        <end position="466"/>
    </location>
</feature>
<evidence type="ECO:0000256" key="4">
    <source>
        <dbReference type="ARBA" id="ARBA00022448"/>
    </source>
</evidence>
<evidence type="ECO:0000313" key="16">
    <source>
        <dbReference type="EMBL" id="GGF94533.1"/>
    </source>
</evidence>
<reference evidence="16" key="2">
    <citation type="submission" date="2020-09" db="EMBL/GenBank/DDBJ databases">
        <authorList>
            <person name="Sun Q."/>
            <person name="Zhou Y."/>
        </authorList>
    </citation>
    <scope>NUCLEOTIDE SEQUENCE</scope>
    <source>
        <strain evidence="16">CGMCC 1.12726</strain>
    </source>
</reference>
<keyword evidence="9 13" id="KW-0472">Membrane</keyword>
<dbReference type="EMBL" id="BMFO01000003">
    <property type="protein sequence ID" value="GGF94533.1"/>
    <property type="molecule type" value="Genomic_DNA"/>
</dbReference>
<dbReference type="HAMAP" id="MF_01810">
    <property type="entry name" value="YidC_type1"/>
    <property type="match status" value="1"/>
</dbReference>
<evidence type="ECO:0000256" key="11">
    <source>
        <dbReference type="ARBA" id="ARBA00033245"/>
    </source>
</evidence>
<dbReference type="CDD" id="cd19961">
    <property type="entry name" value="EcYidC-like_peri"/>
    <property type="match status" value="1"/>
</dbReference>
<sequence length="572" mass="62643">MNQTRTFLFIAWLAVAFLLFQQWQSPAPAQAPQAAAPAAPIAPGVTGDAGSSLPSLPAAATGALPALPGAATAISPAQTVEIVTDTYRLTVDLKGVTLLRSELLTYPKEKKAGSPNVLLLNDDPAAYFVAQSGWLTKTGQAPTHDAVFRTADGKSRYVLAAGQDELSVPFVWQDGNGLTLTKTLVLRRGEFAIRQRQEIRNAGSAPWSGYAYEQLKRLAPPPPPKHAGLTNPDSFSFVGSAWYSAADKFEKVKFADYLDDGVLQSPNKAVADGWFGMLQHHFVSVWVPAKGDTQTFSTATEGNPANPYYLIRGVSGESTVAPGAALSREDVLWAGPKAQKTMAAVHPTLDLSVDYGILSFLAQPLFWLLSVLHGLLGNWGWAIIAIVIVLKLLLFPLSAKQYQSMARMRAIQPRIEALKERYGDDRQKFAMAQMDLYKKEKINPAAGCLPMLIPIPIFLALYWVLVESVELRQAPWIGWVQNLTDADPYFILPVLNLVIMFLTQKLTPTPGMDPLQKKMMTFMPLIFGVMMAFFPAGLVLYWVTNGLLGLAQQWWMTKKYGSHTHHHAAPAK</sequence>
<evidence type="ECO:0000256" key="2">
    <source>
        <dbReference type="ARBA" id="ARBA00010527"/>
    </source>
</evidence>
<comment type="caution">
    <text evidence="16">The sequence shown here is derived from an EMBL/GenBank/DDBJ whole genome shotgun (WGS) entry which is preliminary data.</text>
</comment>
<dbReference type="GO" id="GO:0005886">
    <property type="term" value="C:plasma membrane"/>
    <property type="evidence" value="ECO:0007669"/>
    <property type="project" value="UniProtKB-SubCell"/>
</dbReference>
<evidence type="ECO:0000313" key="17">
    <source>
        <dbReference type="Proteomes" id="UP000632858"/>
    </source>
</evidence>
<dbReference type="PRINTS" id="PR00701">
    <property type="entry name" value="60KDINNERMP"/>
</dbReference>
<evidence type="ECO:0000259" key="15">
    <source>
        <dbReference type="Pfam" id="PF14849"/>
    </source>
</evidence>
<evidence type="ECO:0000256" key="12">
    <source>
        <dbReference type="ARBA" id="ARBA00033342"/>
    </source>
</evidence>
<dbReference type="GO" id="GO:0015031">
    <property type="term" value="P:protein transport"/>
    <property type="evidence" value="ECO:0007669"/>
    <property type="project" value="UniProtKB-KW"/>
</dbReference>
<keyword evidence="17" id="KW-1185">Reference proteome</keyword>
<comment type="function">
    <text evidence="13">Required for the insertion and/or proper folding and/or complex formation of integral membrane proteins into the membrane. Involved in integration of membrane proteins that insert both dependently and independently of the Sec translocase complex, as well as at least some lipoproteins. Aids folding of multispanning membrane proteins.</text>
</comment>
<protein>
    <recommendedName>
        <fullName evidence="3 13">Membrane protein insertase YidC</fullName>
    </recommendedName>
    <alternativeName>
        <fullName evidence="12 13">Foldase YidC</fullName>
    </alternativeName>
    <alternativeName>
        <fullName evidence="13">Membrane protein YidC</fullName>
    </alternativeName>
    <alternativeName>
        <fullName evidence="11 13">membrane integrase YidC</fullName>
    </alternativeName>
</protein>
<evidence type="ECO:0000256" key="9">
    <source>
        <dbReference type="ARBA" id="ARBA00023136"/>
    </source>
</evidence>
<keyword evidence="6 13" id="KW-0812">Transmembrane</keyword>
<feature type="domain" description="Membrane insertase YidC N-terminal" evidence="15">
    <location>
        <begin position="80"/>
        <end position="368"/>
    </location>
</feature>
<dbReference type="NCBIfam" id="TIGR03593">
    <property type="entry name" value="yidC_nterm"/>
    <property type="match status" value="1"/>
</dbReference>
<dbReference type="GO" id="GO:0051205">
    <property type="term" value="P:protein insertion into membrane"/>
    <property type="evidence" value="ECO:0007669"/>
    <property type="project" value="TreeGrafter"/>
</dbReference>
<dbReference type="NCBIfam" id="TIGR03592">
    <property type="entry name" value="yidC_oxa1_cterm"/>
    <property type="match status" value="1"/>
</dbReference>
<evidence type="ECO:0000256" key="5">
    <source>
        <dbReference type="ARBA" id="ARBA00022475"/>
    </source>
</evidence>
<evidence type="ECO:0000256" key="10">
    <source>
        <dbReference type="ARBA" id="ARBA00023186"/>
    </source>
</evidence>
<dbReference type="Gene3D" id="2.70.98.90">
    <property type="match status" value="1"/>
</dbReference>
<feature type="domain" description="Membrane insertase YidC/Oxa/ALB C-terminal" evidence="14">
    <location>
        <begin position="379"/>
        <end position="558"/>
    </location>
</feature>
<dbReference type="Pfam" id="PF14849">
    <property type="entry name" value="YidC_periplas"/>
    <property type="match status" value="1"/>
</dbReference>